<gene>
    <name evidence="2" type="ORF">NC653_005509</name>
</gene>
<dbReference type="AlphaFoldDB" id="A0AAD6RCF6"/>
<name>A0AAD6RCF6_9ROSI</name>
<comment type="caution">
    <text evidence="2">The sequence shown here is derived from an EMBL/GenBank/DDBJ whole genome shotgun (WGS) entry which is preliminary data.</text>
</comment>
<reference evidence="2" key="1">
    <citation type="journal article" date="2023" name="Mol. Ecol. Resour.">
        <title>Chromosome-level genome assembly of a triploid poplar Populus alba 'Berolinensis'.</title>
        <authorList>
            <person name="Chen S."/>
            <person name="Yu Y."/>
            <person name="Wang X."/>
            <person name="Wang S."/>
            <person name="Zhang T."/>
            <person name="Zhou Y."/>
            <person name="He R."/>
            <person name="Meng N."/>
            <person name="Wang Y."/>
            <person name="Liu W."/>
            <person name="Liu Z."/>
            <person name="Liu J."/>
            <person name="Guo Q."/>
            <person name="Huang H."/>
            <person name="Sederoff R.R."/>
            <person name="Wang G."/>
            <person name="Qu G."/>
            <person name="Chen S."/>
        </authorList>
    </citation>
    <scope>NUCLEOTIDE SEQUENCE</scope>
    <source>
        <strain evidence="2">SC-2020</strain>
    </source>
</reference>
<keyword evidence="3" id="KW-1185">Reference proteome</keyword>
<dbReference type="EMBL" id="JAQIZT010000002">
    <property type="protein sequence ID" value="KAJ7006176.1"/>
    <property type="molecule type" value="Genomic_DNA"/>
</dbReference>
<feature type="region of interest" description="Disordered" evidence="1">
    <location>
        <begin position="1"/>
        <end position="29"/>
    </location>
</feature>
<evidence type="ECO:0000256" key="1">
    <source>
        <dbReference type="SAM" id="MobiDB-lite"/>
    </source>
</evidence>
<protein>
    <submittedName>
        <fullName evidence="2">Uncharacterized protein</fullName>
    </submittedName>
</protein>
<proteinExistence type="predicted"/>
<evidence type="ECO:0000313" key="2">
    <source>
        <dbReference type="EMBL" id="KAJ7006176.1"/>
    </source>
</evidence>
<accession>A0AAD6RCF6</accession>
<evidence type="ECO:0000313" key="3">
    <source>
        <dbReference type="Proteomes" id="UP001164929"/>
    </source>
</evidence>
<organism evidence="2 3">
    <name type="scientific">Populus alba x Populus x berolinensis</name>
    <dbReference type="NCBI Taxonomy" id="444605"/>
    <lineage>
        <taxon>Eukaryota</taxon>
        <taxon>Viridiplantae</taxon>
        <taxon>Streptophyta</taxon>
        <taxon>Embryophyta</taxon>
        <taxon>Tracheophyta</taxon>
        <taxon>Spermatophyta</taxon>
        <taxon>Magnoliopsida</taxon>
        <taxon>eudicotyledons</taxon>
        <taxon>Gunneridae</taxon>
        <taxon>Pentapetalae</taxon>
        <taxon>rosids</taxon>
        <taxon>fabids</taxon>
        <taxon>Malpighiales</taxon>
        <taxon>Salicaceae</taxon>
        <taxon>Saliceae</taxon>
        <taxon>Populus</taxon>
    </lineage>
</organism>
<sequence length="29" mass="3415">MDEKNKHKTDSNEQGEERARDDEQGNKPK</sequence>
<dbReference type="Proteomes" id="UP001164929">
    <property type="component" value="Chromosome 2"/>
</dbReference>